<dbReference type="InterPro" id="IPR045651">
    <property type="entry name" value="DUF6398"/>
</dbReference>
<organism evidence="2">
    <name type="scientific">Cyanobacterium aponinum AL20115</name>
    <dbReference type="NCBI Taxonomy" id="3090662"/>
    <lineage>
        <taxon>Bacteria</taxon>
        <taxon>Bacillati</taxon>
        <taxon>Cyanobacteriota</taxon>
        <taxon>Cyanophyceae</taxon>
        <taxon>Oscillatoriophycideae</taxon>
        <taxon>Chroococcales</taxon>
        <taxon>Geminocystaceae</taxon>
        <taxon>Cyanobacterium</taxon>
    </lineage>
</organism>
<dbReference type="Pfam" id="PF19935">
    <property type="entry name" value="DUF6398"/>
    <property type="match status" value="1"/>
</dbReference>
<dbReference type="RefSeq" id="WP_099435463.1">
    <property type="nucleotide sequence ID" value="NZ_CP138348.1"/>
</dbReference>
<feature type="domain" description="DUF6398" evidence="1">
    <location>
        <begin position="203"/>
        <end position="308"/>
    </location>
</feature>
<dbReference type="AlphaFoldDB" id="A0AAF0ZET4"/>
<proteinExistence type="predicted"/>
<gene>
    <name evidence="2" type="ORF">SAY89_00635</name>
</gene>
<evidence type="ECO:0000259" key="1">
    <source>
        <dbReference type="Pfam" id="PF19935"/>
    </source>
</evidence>
<sequence length="334" mass="38491">MTFQLNKLDNLDFDEGQEIIEDYIEDAIWDFVDSPVGQEYIKTREQGGFWIHNFIEFGYMYEGYTLSTMTVSDVKTIMEYILPRKLMILNEEEVEDAIPELIAFWQYLGETHKRKTAKGIIKYLKTLENKFTAMMTDDSSGSFVKSMLMNAHKSELDMTSEEALIKFLQGQSQNKISSDKNSQVSQLLEKSTIPPSMKNKYDEITNLTDDFCRNYLNDEYLEFSRKLTTVLCNYQPSPLNKGKAKSWACGIIHALGMINFLADSSFEPYMKSSELYQRFGVSESTGCGKSKQIRDLLEMSRLDQEWMMPSVSESHPMSAIANIASTLKQILDWE</sequence>
<reference evidence="2" key="1">
    <citation type="submission" date="2023-11" db="EMBL/GenBank/DDBJ databases">
        <title>Genome sequence of Cyanobacterium aponinum BCRC AL20115.</title>
        <authorList>
            <person name="Chang H.-Y."/>
            <person name="Lin K.-M."/>
            <person name="Hsueh H.-T."/>
            <person name="Chu H.-A."/>
            <person name="Kuo C.-H."/>
        </authorList>
    </citation>
    <scope>NUCLEOTIDE SEQUENCE</scope>
    <source>
        <strain evidence="2">AL20115</strain>
    </source>
</reference>
<protein>
    <submittedName>
        <fullName evidence="2">DUF6398 domain-containing protein</fullName>
    </submittedName>
</protein>
<dbReference type="EMBL" id="CP138348">
    <property type="protein sequence ID" value="WPF88812.1"/>
    <property type="molecule type" value="Genomic_DNA"/>
</dbReference>
<evidence type="ECO:0000313" key="2">
    <source>
        <dbReference type="EMBL" id="WPF88812.1"/>
    </source>
</evidence>
<accession>A0AAF0ZET4</accession>
<name>A0AAF0ZET4_9CHRO</name>